<dbReference type="AlphaFoldDB" id="A0A235EUU5"/>
<dbReference type="InterPro" id="IPR002559">
    <property type="entry name" value="Transposase_11"/>
</dbReference>
<accession>A0A235EUU5</accession>
<dbReference type="OrthoDB" id="9762730at2"/>
<dbReference type="GO" id="GO:0004803">
    <property type="term" value="F:transposase activity"/>
    <property type="evidence" value="ECO:0007669"/>
    <property type="project" value="InterPro"/>
</dbReference>
<evidence type="ECO:0000259" key="2">
    <source>
        <dbReference type="Pfam" id="PF05598"/>
    </source>
</evidence>
<evidence type="ECO:0000313" key="3">
    <source>
        <dbReference type="EMBL" id="OYD52357.1"/>
    </source>
</evidence>
<dbReference type="PANTHER" id="PTHR33803:SF3">
    <property type="entry name" value="BLL1974 PROTEIN"/>
    <property type="match status" value="1"/>
</dbReference>
<dbReference type="PANTHER" id="PTHR33803">
    <property type="entry name" value="IS1478 TRANSPOSASE"/>
    <property type="match status" value="1"/>
</dbReference>
<reference evidence="3 4" key="1">
    <citation type="submission" date="2017-07" db="EMBL/GenBank/DDBJ databases">
        <title>Thauera sp. KNDSS-Mac4 genome sequence and assembly.</title>
        <authorList>
            <person name="Mayilraj S."/>
        </authorList>
    </citation>
    <scope>NUCLEOTIDE SEQUENCE [LARGE SCALE GENOMIC DNA]</scope>
    <source>
        <strain evidence="3 4">KNDSS-Mac4</strain>
    </source>
</reference>
<dbReference type="InterPro" id="IPR008490">
    <property type="entry name" value="Transposase_InsH_N"/>
</dbReference>
<evidence type="ECO:0000259" key="1">
    <source>
        <dbReference type="Pfam" id="PF01609"/>
    </source>
</evidence>
<comment type="caution">
    <text evidence="3">The sequence shown here is derived from an EMBL/GenBank/DDBJ whole genome shotgun (WGS) entry which is preliminary data.</text>
</comment>
<name>A0A235EUU5_9RHOO</name>
<proteinExistence type="predicted"/>
<dbReference type="Proteomes" id="UP000215181">
    <property type="component" value="Unassembled WGS sequence"/>
</dbReference>
<protein>
    <submittedName>
        <fullName evidence="3">IS5/IS1182 family transposase</fullName>
    </submittedName>
</protein>
<evidence type="ECO:0000313" key="4">
    <source>
        <dbReference type="Proteomes" id="UP000215181"/>
    </source>
</evidence>
<dbReference type="RefSeq" id="WP_094269828.1">
    <property type="nucleotide sequence ID" value="NZ_NOIH01000047.1"/>
</dbReference>
<organism evidence="3 4">
    <name type="scientific">Thauera propionica</name>
    <dbReference type="NCBI Taxonomy" id="2019431"/>
    <lineage>
        <taxon>Bacteria</taxon>
        <taxon>Pseudomonadati</taxon>
        <taxon>Pseudomonadota</taxon>
        <taxon>Betaproteobacteria</taxon>
        <taxon>Rhodocyclales</taxon>
        <taxon>Zoogloeaceae</taxon>
        <taxon>Thauera</taxon>
    </lineage>
</organism>
<dbReference type="GO" id="GO:0006313">
    <property type="term" value="P:DNA transposition"/>
    <property type="evidence" value="ECO:0007669"/>
    <property type="project" value="InterPro"/>
</dbReference>
<feature type="domain" description="Transposase InsH N-terminal" evidence="2">
    <location>
        <begin position="66"/>
        <end position="133"/>
    </location>
</feature>
<dbReference type="EMBL" id="NOIH01000047">
    <property type="protein sequence ID" value="OYD52357.1"/>
    <property type="molecule type" value="Genomic_DNA"/>
</dbReference>
<feature type="domain" description="Transposase IS4-like" evidence="1">
    <location>
        <begin position="298"/>
        <end position="436"/>
    </location>
</feature>
<dbReference type="InterPro" id="IPR047710">
    <property type="entry name" value="Transpos_IS5-like"/>
</dbReference>
<dbReference type="Pfam" id="PF05598">
    <property type="entry name" value="DUF772"/>
    <property type="match status" value="1"/>
</dbReference>
<dbReference type="GO" id="GO:0003677">
    <property type="term" value="F:DNA binding"/>
    <property type="evidence" value="ECO:0007669"/>
    <property type="project" value="InterPro"/>
</dbReference>
<dbReference type="NCBIfam" id="NF033578">
    <property type="entry name" value="transpos_IS5_1"/>
    <property type="match status" value="1"/>
</dbReference>
<gene>
    <name evidence="3" type="ORF">CGK74_18490</name>
</gene>
<keyword evidence="4" id="KW-1185">Reference proteome</keyword>
<sequence>MTTPDFFRARLDAMIDLRHPLAVLATRMPWAQIEAALAPCLTRKDRQGRAIEGVDLFGPTTHVVGAGTSAAGRPRLPIRLMVGLLYLKHAFGESDETVVQRWAENPYWQFFCGSAYFETRLPCDPSGLTRFRRVLGDAGVEELLAKTIETAVSIKAIAPKDLERVIVDSTVQEKAIAYPTDSRLLDVARRKLVLLAKRAGLVLRQTFDKEGRSLKRRAGGYAHAKQFRRLRGVLKRQRTILGRVMRDLARRLPALPEDMQPIVTRWLERARRIHTQRPKDKNKLYALHAPEVECIGKGKARQPYEFGVKVGIATTERGNLIVGARAFPGNPYDGHTLAEQLEQATILMQDVKGAPKPHTAIVDLGYRGVEVPGVEIIHRGRIKRLSAHARRLLKRRQAIEPVIGHLKDDCGLRRNWLKGAEGDVLHPVLCAAGYNLRWLLRAVTRLGLKALFVFWMLIGMLGRVVSDAPACPQNQPLKAGN</sequence>
<dbReference type="Pfam" id="PF01609">
    <property type="entry name" value="DDE_Tnp_1"/>
    <property type="match status" value="1"/>
</dbReference>